<sequence length="92" mass="10244">MRKLWEKIMNNKLLTLSILFFLATVIFAPGCATVATLTSPTKQTGPTRGRKRWRCFGKPRTVRKYIILGNHPLGGKGFWVFSPVSLPTVPGA</sequence>
<organism evidence="1">
    <name type="scientific">marine sediment metagenome</name>
    <dbReference type="NCBI Taxonomy" id="412755"/>
    <lineage>
        <taxon>unclassified sequences</taxon>
        <taxon>metagenomes</taxon>
        <taxon>ecological metagenomes</taxon>
    </lineage>
</organism>
<name>A0A0F9NJM7_9ZZZZ</name>
<gene>
    <name evidence="1" type="ORF">LCGC14_1252600</name>
</gene>
<dbReference type="EMBL" id="LAZR01006879">
    <property type="protein sequence ID" value="KKM89040.1"/>
    <property type="molecule type" value="Genomic_DNA"/>
</dbReference>
<comment type="caution">
    <text evidence="1">The sequence shown here is derived from an EMBL/GenBank/DDBJ whole genome shotgun (WGS) entry which is preliminary data.</text>
</comment>
<dbReference type="AlphaFoldDB" id="A0A0F9NJM7"/>
<accession>A0A0F9NJM7</accession>
<proteinExistence type="predicted"/>
<protein>
    <submittedName>
        <fullName evidence="1">Uncharacterized protein</fullName>
    </submittedName>
</protein>
<reference evidence="1" key="1">
    <citation type="journal article" date="2015" name="Nature">
        <title>Complex archaea that bridge the gap between prokaryotes and eukaryotes.</title>
        <authorList>
            <person name="Spang A."/>
            <person name="Saw J.H."/>
            <person name="Jorgensen S.L."/>
            <person name="Zaremba-Niedzwiedzka K."/>
            <person name="Martijn J."/>
            <person name="Lind A.E."/>
            <person name="van Eijk R."/>
            <person name="Schleper C."/>
            <person name="Guy L."/>
            <person name="Ettema T.J."/>
        </authorList>
    </citation>
    <scope>NUCLEOTIDE SEQUENCE</scope>
</reference>
<feature type="non-terminal residue" evidence="1">
    <location>
        <position position="92"/>
    </location>
</feature>
<evidence type="ECO:0000313" key="1">
    <source>
        <dbReference type="EMBL" id="KKM89040.1"/>
    </source>
</evidence>